<dbReference type="Proteomes" id="UP001208570">
    <property type="component" value="Unassembled WGS sequence"/>
</dbReference>
<dbReference type="SUPFAM" id="SSF143990">
    <property type="entry name" value="YbiA-like"/>
    <property type="match status" value="1"/>
</dbReference>
<dbReference type="InterPro" id="IPR036056">
    <property type="entry name" value="Fibrinogen-like_C"/>
</dbReference>
<accession>A0AAD9J4V6</accession>
<comment type="caution">
    <text evidence="3">The sequence shown here is derived from an EMBL/GenBank/DDBJ whole genome shotgun (WGS) entry which is preliminary data.</text>
</comment>
<proteinExistence type="predicted"/>
<evidence type="ECO:0000256" key="1">
    <source>
        <dbReference type="SAM" id="MobiDB-lite"/>
    </source>
</evidence>
<dbReference type="SUPFAM" id="SSF56496">
    <property type="entry name" value="Fibrinogen C-terminal domain-like"/>
    <property type="match status" value="1"/>
</dbReference>
<dbReference type="EMBL" id="JAODUP010000606">
    <property type="protein sequence ID" value="KAK2146459.1"/>
    <property type="molecule type" value="Genomic_DNA"/>
</dbReference>
<sequence length="405" mass="46012">MDTVSSFLYDNSRASNYLPKRERNQFEEEACSDSDGRTFDTTKSPPKAGAAYTQVRLKGKGCQMIQIAINLFDAQGSSKVRQSDPTKGTYNPEHRGIAGHTKVPYIPCPMCGLYRTELHVYLISAPKYEERIKNLQSREKERLHPLSDIHNRVSNFYPCQFRISNTAYTTMEQFVLQSKADVICDEATAAEELSIRFADNSLIPRNYAALIDNTSDTCTAFQNNYGILNQRYIKFRIAPDLADTSNINVTITVKRFGCGDNLYVSPLSAAESESWIGRWKRCMLVDTTKNDSTEECSYWCTSAGYMKEIQVIKLPKSPDELDWEVCHISVEGESFCNEMMHKITTDGQRYLLRVELMSFEGEFIYAEYSNFWIGPECDNYRLHVTGYLPNSTAVVLIMTGTEDGA</sequence>
<feature type="region of interest" description="Disordered" evidence="1">
    <location>
        <begin position="19"/>
        <end position="47"/>
    </location>
</feature>
<evidence type="ECO:0000259" key="2">
    <source>
        <dbReference type="Pfam" id="PF00147"/>
    </source>
</evidence>
<dbReference type="Gene3D" id="3.90.215.10">
    <property type="entry name" value="Gamma Fibrinogen, chain A, domain 1"/>
    <property type="match status" value="1"/>
</dbReference>
<organism evidence="3 4">
    <name type="scientific">Paralvinella palmiformis</name>
    <dbReference type="NCBI Taxonomy" id="53620"/>
    <lineage>
        <taxon>Eukaryota</taxon>
        <taxon>Metazoa</taxon>
        <taxon>Spiralia</taxon>
        <taxon>Lophotrochozoa</taxon>
        <taxon>Annelida</taxon>
        <taxon>Polychaeta</taxon>
        <taxon>Sedentaria</taxon>
        <taxon>Canalipalpata</taxon>
        <taxon>Terebellida</taxon>
        <taxon>Terebelliformia</taxon>
        <taxon>Alvinellidae</taxon>
        <taxon>Paralvinella</taxon>
    </lineage>
</organism>
<dbReference type="InterPro" id="IPR014716">
    <property type="entry name" value="Fibrinogen_a/b/g_C_1"/>
</dbReference>
<keyword evidence="4" id="KW-1185">Reference proteome</keyword>
<dbReference type="Pfam" id="PF00147">
    <property type="entry name" value="Fibrinogen_C"/>
    <property type="match status" value="1"/>
</dbReference>
<protein>
    <recommendedName>
        <fullName evidence="2">Fibrinogen C-terminal domain-containing protein</fullName>
    </recommendedName>
</protein>
<reference evidence="3" key="1">
    <citation type="journal article" date="2023" name="Mol. Biol. Evol.">
        <title>Third-Generation Sequencing Reveals the Adaptive Role of the Epigenome in Three Deep-Sea Polychaetes.</title>
        <authorList>
            <person name="Perez M."/>
            <person name="Aroh O."/>
            <person name="Sun Y."/>
            <person name="Lan Y."/>
            <person name="Juniper S.K."/>
            <person name="Young C.R."/>
            <person name="Angers B."/>
            <person name="Qian P.Y."/>
        </authorList>
    </citation>
    <scope>NUCLEOTIDE SEQUENCE</scope>
    <source>
        <strain evidence="3">P08H-3</strain>
    </source>
</reference>
<dbReference type="InterPro" id="IPR037238">
    <property type="entry name" value="YbiA-like_sf"/>
</dbReference>
<dbReference type="InterPro" id="IPR002181">
    <property type="entry name" value="Fibrinogen_a/b/g_C_dom"/>
</dbReference>
<dbReference type="AlphaFoldDB" id="A0AAD9J4V6"/>
<evidence type="ECO:0000313" key="3">
    <source>
        <dbReference type="EMBL" id="KAK2146459.1"/>
    </source>
</evidence>
<name>A0AAD9J4V6_9ANNE</name>
<feature type="domain" description="Fibrinogen C-terminal" evidence="2">
    <location>
        <begin position="336"/>
        <end position="391"/>
    </location>
</feature>
<gene>
    <name evidence="3" type="ORF">LSH36_606g02028</name>
</gene>
<evidence type="ECO:0000313" key="4">
    <source>
        <dbReference type="Proteomes" id="UP001208570"/>
    </source>
</evidence>